<dbReference type="EMBL" id="JACHXD010000005">
    <property type="protein sequence ID" value="MBB3119325.1"/>
    <property type="molecule type" value="Genomic_DNA"/>
</dbReference>
<comment type="caution">
    <text evidence="1">The sequence shown here is derived from an EMBL/GenBank/DDBJ whole genome shotgun (WGS) entry which is preliminary data.</text>
</comment>
<protein>
    <submittedName>
        <fullName evidence="1">Uncharacterized protein</fullName>
    </submittedName>
</protein>
<dbReference type="AlphaFoldDB" id="A0A7W5BBL6"/>
<dbReference type="RefSeq" id="WP_221208113.1">
    <property type="nucleotide sequence ID" value="NZ_JACHXD010000005.1"/>
</dbReference>
<proteinExistence type="predicted"/>
<gene>
    <name evidence="1" type="ORF">FHS03_002376</name>
</gene>
<evidence type="ECO:0000313" key="2">
    <source>
        <dbReference type="Proteomes" id="UP000541535"/>
    </source>
</evidence>
<organism evidence="1 2">
    <name type="scientific">Pseudoduganella violacea</name>
    <dbReference type="NCBI Taxonomy" id="1715466"/>
    <lineage>
        <taxon>Bacteria</taxon>
        <taxon>Pseudomonadati</taxon>
        <taxon>Pseudomonadota</taxon>
        <taxon>Betaproteobacteria</taxon>
        <taxon>Burkholderiales</taxon>
        <taxon>Oxalobacteraceae</taxon>
        <taxon>Telluria group</taxon>
        <taxon>Pseudoduganella</taxon>
    </lineage>
</organism>
<name>A0A7W5BBL6_9BURK</name>
<keyword evidence="2" id="KW-1185">Reference proteome</keyword>
<dbReference type="Proteomes" id="UP000541535">
    <property type="component" value="Unassembled WGS sequence"/>
</dbReference>
<sequence length="137" mass="15807">MIAYNSTHSLFSTKFAMTEIFFNGSTVSITSLEQLKEALSGFDAVPEFELWISIESGPMLCMLRNARHAWLMYQKNEDDSVRSVGKYQGDEVCKFRLANGQVDEYPLSWCIEVEQCYQAITYFYVNLGEAPAWLEWE</sequence>
<reference evidence="1 2" key="1">
    <citation type="submission" date="2020-08" db="EMBL/GenBank/DDBJ databases">
        <title>Genomic Encyclopedia of Type Strains, Phase III (KMG-III): the genomes of soil and plant-associated and newly described type strains.</title>
        <authorList>
            <person name="Whitman W."/>
        </authorList>
    </citation>
    <scope>NUCLEOTIDE SEQUENCE [LARGE SCALE GENOMIC DNA]</scope>
    <source>
        <strain evidence="1 2">CECT 8897</strain>
    </source>
</reference>
<accession>A0A7W5BBL6</accession>
<evidence type="ECO:0000313" key="1">
    <source>
        <dbReference type="EMBL" id="MBB3119325.1"/>
    </source>
</evidence>